<name>O46169_TRICA</name>
<dbReference type="OMA" id="MEFANMA"/>
<keyword evidence="4 6" id="KW-0371">Homeobox</keyword>
<evidence type="ECO:0000259" key="9">
    <source>
        <dbReference type="PROSITE" id="PS50071"/>
    </source>
</evidence>
<proteinExistence type="evidence at transcript level"/>
<gene>
    <name evidence="10" type="primary">otd-1</name>
    <name evidence="11" type="synonym">AUGUSTUS-3.0.2_03354</name>
    <name evidence="11" type="ORF">TcasGA2_TC003354</name>
</gene>
<dbReference type="InterPro" id="IPR001356">
    <property type="entry name" value="HD"/>
</dbReference>
<evidence type="ECO:0000313" key="10">
    <source>
        <dbReference type="EMBL" id="CAA11500.1"/>
    </source>
</evidence>
<dbReference type="SUPFAM" id="SSF46689">
    <property type="entry name" value="Homeodomain-like"/>
    <property type="match status" value="1"/>
</dbReference>
<dbReference type="RefSeq" id="NP_001034513.1">
    <property type="nucleotide sequence ID" value="NM_001039424.1"/>
</dbReference>
<keyword evidence="3 6" id="KW-0238">DNA-binding</keyword>
<dbReference type="InParanoid" id="O46169"/>
<reference evidence="11 12" key="3">
    <citation type="journal article" date="2008" name="Nature">
        <title>The genome of the model beetle and pest Tribolium castaneum.</title>
        <authorList>
            <consortium name="Tribolium Genome Sequencing Consortium"/>
            <person name="Richards S."/>
            <person name="Gibbs R.A."/>
            <person name="Weinstock G.M."/>
            <person name="Brown S.J."/>
            <person name="Denell R."/>
            <person name="Beeman R.W."/>
            <person name="Gibbs R."/>
            <person name="Beeman R.W."/>
            <person name="Brown S.J."/>
            <person name="Bucher G."/>
            <person name="Friedrich M."/>
            <person name="Grimmelikhuijzen C.J."/>
            <person name="Klingler M."/>
            <person name="Lorenzen M."/>
            <person name="Richards S."/>
            <person name="Roth S."/>
            <person name="Schroder R."/>
            <person name="Tautz D."/>
            <person name="Zdobnov E.M."/>
            <person name="Muzny D."/>
            <person name="Gibbs R.A."/>
            <person name="Weinstock G.M."/>
            <person name="Attaway T."/>
            <person name="Bell S."/>
            <person name="Buhay C.J."/>
            <person name="Chandrabose M.N."/>
            <person name="Chavez D."/>
            <person name="Clerk-Blankenburg K.P."/>
            <person name="Cree A."/>
            <person name="Dao M."/>
            <person name="Davis C."/>
            <person name="Chacko J."/>
            <person name="Dinh H."/>
            <person name="Dugan-Rocha S."/>
            <person name="Fowler G."/>
            <person name="Garner T.T."/>
            <person name="Garnes J."/>
            <person name="Gnirke A."/>
            <person name="Hawes A."/>
            <person name="Hernandez J."/>
            <person name="Hines S."/>
            <person name="Holder M."/>
            <person name="Hume J."/>
            <person name="Jhangiani S.N."/>
            <person name="Joshi V."/>
            <person name="Khan Z.M."/>
            <person name="Jackson L."/>
            <person name="Kovar C."/>
            <person name="Kowis A."/>
            <person name="Lee S."/>
            <person name="Lewis L.R."/>
            <person name="Margolis J."/>
            <person name="Morgan M."/>
            <person name="Nazareth L.V."/>
            <person name="Nguyen N."/>
            <person name="Okwuonu G."/>
            <person name="Parker D."/>
            <person name="Richards S."/>
            <person name="Ruiz S.J."/>
            <person name="Santibanez J."/>
            <person name="Savard J."/>
            <person name="Scherer S.E."/>
            <person name="Schneider B."/>
            <person name="Sodergren E."/>
            <person name="Tautz D."/>
            <person name="Vattahil S."/>
            <person name="Villasana D."/>
            <person name="White C.S."/>
            <person name="Wright R."/>
            <person name="Park Y."/>
            <person name="Beeman R.W."/>
            <person name="Lord J."/>
            <person name="Oppert B."/>
            <person name="Lorenzen M."/>
            <person name="Brown S."/>
            <person name="Wang L."/>
            <person name="Savard J."/>
            <person name="Tautz D."/>
            <person name="Richards S."/>
            <person name="Weinstock G."/>
            <person name="Gibbs R.A."/>
            <person name="Liu Y."/>
            <person name="Worley K."/>
            <person name="Weinstock G."/>
            <person name="Elsik C.G."/>
            <person name="Reese J.T."/>
            <person name="Elhaik E."/>
            <person name="Landan G."/>
            <person name="Graur D."/>
            <person name="Arensburger P."/>
            <person name="Atkinson P."/>
            <person name="Beeman R.W."/>
            <person name="Beidler J."/>
            <person name="Brown S.J."/>
            <person name="Demuth J.P."/>
            <person name="Drury D.W."/>
            <person name="Du Y.Z."/>
            <person name="Fujiwara H."/>
            <person name="Lorenzen M."/>
            <person name="Maselli V."/>
            <person name="Osanai M."/>
            <person name="Park Y."/>
            <person name="Robertson H.M."/>
            <person name="Tu Z."/>
            <person name="Wang J.J."/>
            <person name="Wang S."/>
            <person name="Richards S."/>
            <person name="Song H."/>
            <person name="Zhang L."/>
            <person name="Sodergren E."/>
            <person name="Werner D."/>
            <person name="Stanke M."/>
            <person name="Morgenstern B."/>
            <person name="Solovyev V."/>
            <person name="Kosarev P."/>
            <person name="Brown G."/>
            <person name="Chen H.C."/>
            <person name="Ermolaeva O."/>
            <person name="Hlavina W."/>
            <person name="Kapustin Y."/>
            <person name="Kiryutin B."/>
            <person name="Kitts P."/>
            <person name="Maglott D."/>
            <person name="Pruitt K."/>
            <person name="Sapojnikov V."/>
            <person name="Souvorov A."/>
            <person name="Mackey A.J."/>
            <person name="Waterhouse R.M."/>
            <person name="Wyder S."/>
            <person name="Zdobnov E.M."/>
            <person name="Zdobnov E.M."/>
            <person name="Wyder S."/>
            <person name="Kriventseva E.V."/>
            <person name="Kadowaki T."/>
            <person name="Bork P."/>
            <person name="Aranda M."/>
            <person name="Bao R."/>
            <person name="Beermann A."/>
            <person name="Berns N."/>
            <person name="Bolognesi R."/>
            <person name="Bonneton F."/>
            <person name="Bopp D."/>
            <person name="Brown S.J."/>
            <person name="Bucher G."/>
            <person name="Butts T."/>
            <person name="Chaumot A."/>
            <person name="Denell R.E."/>
            <person name="Ferrier D.E."/>
            <person name="Friedrich M."/>
            <person name="Gordon C.M."/>
            <person name="Jindra M."/>
            <person name="Klingler M."/>
            <person name="Lan Q."/>
            <person name="Lattorff H.M."/>
            <person name="Laudet V."/>
            <person name="von Levetsow C."/>
            <person name="Liu Z."/>
            <person name="Lutz R."/>
            <person name="Lynch J.A."/>
            <person name="da Fonseca R.N."/>
            <person name="Posnien N."/>
            <person name="Reuter R."/>
            <person name="Roth S."/>
            <person name="Savard J."/>
            <person name="Schinko J.B."/>
            <person name="Schmitt C."/>
            <person name="Schoppmeier M."/>
            <person name="Schroder R."/>
            <person name="Shippy T.D."/>
            <person name="Simonnet F."/>
            <person name="Marques-Souza H."/>
            <person name="Tautz D."/>
            <person name="Tomoyasu Y."/>
            <person name="Trauner J."/>
            <person name="Van der Zee M."/>
            <person name="Vervoort M."/>
            <person name="Wittkopp N."/>
            <person name="Wimmer E.A."/>
            <person name="Yang X."/>
            <person name="Jones A.K."/>
            <person name="Sattelle D.B."/>
            <person name="Ebert P.R."/>
            <person name="Nelson D."/>
            <person name="Scott J.G."/>
            <person name="Beeman R.W."/>
            <person name="Muthukrishnan S."/>
            <person name="Kramer K.J."/>
            <person name="Arakane Y."/>
            <person name="Beeman R.W."/>
            <person name="Zhu Q."/>
            <person name="Hogenkamp D."/>
            <person name="Dixit R."/>
            <person name="Oppert B."/>
            <person name="Jiang H."/>
            <person name="Zou Z."/>
            <person name="Marshall J."/>
            <person name="Elpidina E."/>
            <person name="Vinokurov K."/>
            <person name="Oppert C."/>
            <person name="Zou Z."/>
            <person name="Evans J."/>
            <person name="Lu Z."/>
            <person name="Zhao P."/>
            <person name="Sumathipala N."/>
            <person name="Altincicek B."/>
            <person name="Vilcinskas A."/>
            <person name="Williams M."/>
            <person name="Hultmark D."/>
            <person name="Hetru C."/>
            <person name="Jiang H."/>
            <person name="Grimmelikhuijzen C.J."/>
            <person name="Hauser F."/>
            <person name="Cazzamali G."/>
            <person name="Williamson M."/>
            <person name="Park Y."/>
            <person name="Li B."/>
            <person name="Tanaka Y."/>
            <person name="Predel R."/>
            <person name="Neupert S."/>
            <person name="Schachtner J."/>
            <person name="Verleyen P."/>
            <person name="Raible F."/>
            <person name="Bork P."/>
            <person name="Friedrich M."/>
            <person name="Walden K.K."/>
            <person name="Robertson H.M."/>
            <person name="Angeli S."/>
            <person name="Foret S."/>
            <person name="Bucher G."/>
            <person name="Schuetz S."/>
            <person name="Maleszka R."/>
            <person name="Wimmer E.A."/>
            <person name="Beeman R.W."/>
            <person name="Lorenzen M."/>
            <person name="Tomoyasu Y."/>
            <person name="Miller S.C."/>
            <person name="Grossmann D."/>
            <person name="Bucher G."/>
        </authorList>
    </citation>
    <scope>NUCLEOTIDE SEQUENCE [LARGE SCALE GENOMIC DNA]</scope>
    <source>
        <strain evidence="11 12">Georgia GA2</strain>
    </source>
</reference>
<dbReference type="KEGG" id="tca:641553"/>
<dbReference type="SMART" id="SM00389">
    <property type="entry name" value="HOX"/>
    <property type="match status" value="1"/>
</dbReference>
<dbReference type="GO" id="GO:0006357">
    <property type="term" value="P:regulation of transcription by RNA polymerase II"/>
    <property type="evidence" value="ECO:0000318"/>
    <property type="project" value="GO_Central"/>
</dbReference>
<sequence length="371" mass="40963">MWPPEAVHSLERFCTYGNVNYRQRRSQPLKISCLKTTPPPEEDNRGCAASVGEGSFYLPMNMQGFVKQQTAPHGPPYAPHPSLSSGLGGGLSGMPMPALGFGLGHPLESVPFPQVYSYFAGVNPRKQRRERTTFTRAQLDLLEGLFAKTRYPDIFMREEVAVKINLPESRVQVWFKNRRAKCRQQLQQQQNKSASRTTTSPTKVKASKASPAAAPRSVATPTGIPTPSTSASPPTVNIKKESPQMQSYRPTGNITPHGSNTSSLITTPSPSASPLAYQHEYNSFNWTANGHGHNTSSHNYYAQNYAPTYYGQMQPDYLNSQTTQNHMQAMNNMAGTYQMTGYSAMGMAAPHHQNFGPRHPPDCSMEFANMA</sequence>
<dbReference type="GeneID" id="641553"/>
<dbReference type="FunFam" id="1.10.10.60:FF:000142">
    <property type="entry name" value="homeobox protein OTX2 isoform X2"/>
    <property type="match status" value="1"/>
</dbReference>
<evidence type="ECO:0000256" key="4">
    <source>
        <dbReference type="ARBA" id="ARBA00023155"/>
    </source>
</evidence>
<comment type="subcellular location">
    <subcellularLocation>
        <location evidence="1 6 7">Nucleus</location>
    </subcellularLocation>
</comment>
<feature type="DNA-binding region" description="Homeobox" evidence="6">
    <location>
        <begin position="127"/>
        <end position="186"/>
    </location>
</feature>
<dbReference type="PROSITE" id="PS00027">
    <property type="entry name" value="HOMEOBOX_1"/>
    <property type="match status" value="1"/>
</dbReference>
<dbReference type="CDD" id="cd00086">
    <property type="entry name" value="homeodomain"/>
    <property type="match status" value="1"/>
</dbReference>
<dbReference type="Proteomes" id="UP000007266">
    <property type="component" value="Linkage group 3"/>
</dbReference>
<reference evidence="10" key="2">
    <citation type="submission" date="1998-01" db="EMBL/GenBank/DDBJ databases">
        <authorList>
            <person name="Tautz D."/>
        </authorList>
    </citation>
    <scope>NUCLEOTIDE SEQUENCE</scope>
</reference>
<evidence type="ECO:0000313" key="12">
    <source>
        <dbReference type="Proteomes" id="UP000007266"/>
    </source>
</evidence>
<evidence type="ECO:0000256" key="3">
    <source>
        <dbReference type="ARBA" id="ARBA00023125"/>
    </source>
</evidence>
<evidence type="ECO:0000256" key="7">
    <source>
        <dbReference type="RuleBase" id="RU000682"/>
    </source>
</evidence>
<dbReference type="GO" id="GO:0000978">
    <property type="term" value="F:RNA polymerase II cis-regulatory region sequence-specific DNA binding"/>
    <property type="evidence" value="ECO:0000318"/>
    <property type="project" value="GO_Central"/>
</dbReference>
<organism evidence="10">
    <name type="scientific">Tribolium castaneum</name>
    <name type="common">Red flour beetle</name>
    <dbReference type="NCBI Taxonomy" id="7070"/>
    <lineage>
        <taxon>Eukaryota</taxon>
        <taxon>Metazoa</taxon>
        <taxon>Ecdysozoa</taxon>
        <taxon>Arthropoda</taxon>
        <taxon>Hexapoda</taxon>
        <taxon>Insecta</taxon>
        <taxon>Pterygota</taxon>
        <taxon>Neoptera</taxon>
        <taxon>Endopterygota</taxon>
        <taxon>Coleoptera</taxon>
        <taxon>Polyphaga</taxon>
        <taxon>Cucujiformia</taxon>
        <taxon>Tenebrionidae</taxon>
        <taxon>Tenebrionidae incertae sedis</taxon>
        <taxon>Tribolium</taxon>
    </lineage>
</organism>
<dbReference type="EMBL" id="KQ971319">
    <property type="protein sequence ID" value="EFA01320.1"/>
    <property type="molecule type" value="Genomic_DNA"/>
</dbReference>
<dbReference type="GO" id="GO:0005634">
    <property type="term" value="C:nucleus"/>
    <property type="evidence" value="ECO:0000318"/>
    <property type="project" value="GO_Central"/>
</dbReference>
<dbReference type="PANTHER" id="PTHR45793:SF5">
    <property type="entry name" value="HOMEOTIC PROTEIN OCELLILESS"/>
    <property type="match status" value="1"/>
</dbReference>
<evidence type="ECO:0000256" key="6">
    <source>
        <dbReference type="PROSITE-ProRule" id="PRU00108"/>
    </source>
</evidence>
<evidence type="ECO:0000313" key="11">
    <source>
        <dbReference type="EMBL" id="EFA01320.1"/>
    </source>
</evidence>
<dbReference type="HOGENOM" id="CLU_746649_0_0_1"/>
<reference evidence="10" key="1">
    <citation type="journal article" date="1996" name="Dev. Genes Evol.">
        <title>Two orthodenticle-related genes in the short-germ beetle Tribolium castaneum.</title>
        <authorList>
            <person name="Li Y."/>
            <person name="Brown S.J."/>
            <person name="Hausdorf B."/>
            <person name="Tautz D."/>
            <person name="Denell R.E."/>
            <person name="Finkelstein R."/>
        </authorList>
    </citation>
    <scope>NUCLEOTIDE SEQUENCE</scope>
</reference>
<dbReference type="PANTHER" id="PTHR45793">
    <property type="entry name" value="HOMEOBOX PROTEIN"/>
    <property type="match status" value="1"/>
</dbReference>
<keyword evidence="5 6" id="KW-0539">Nucleus</keyword>
<dbReference type="InterPro" id="IPR017970">
    <property type="entry name" value="Homeobox_CS"/>
</dbReference>
<evidence type="ECO:0000256" key="5">
    <source>
        <dbReference type="ARBA" id="ARBA00023242"/>
    </source>
</evidence>
<dbReference type="AlphaFoldDB" id="O46169"/>
<protein>
    <submittedName>
        <fullName evidence="11">Ocelliless</fullName>
    </submittedName>
    <submittedName>
        <fullName evidence="10">Orthodenticle-1 protein</fullName>
    </submittedName>
</protein>
<dbReference type="PROSITE" id="PS50071">
    <property type="entry name" value="HOMEOBOX_2"/>
    <property type="match status" value="1"/>
</dbReference>
<dbReference type="eggNOG" id="KOG2251">
    <property type="taxonomic scope" value="Eukaryota"/>
</dbReference>
<dbReference type="GO" id="GO:0000981">
    <property type="term" value="F:DNA-binding transcription factor activity, RNA polymerase II-specific"/>
    <property type="evidence" value="ECO:0000318"/>
    <property type="project" value="GO_Central"/>
</dbReference>
<reference evidence="11 12" key="4">
    <citation type="journal article" date="2010" name="Nucleic Acids Res.">
        <title>BeetleBase in 2010: revisions to provide comprehensive genomic information for Tribolium castaneum.</title>
        <authorList>
            <person name="Kim H.S."/>
            <person name="Murphy T."/>
            <person name="Xia J."/>
            <person name="Caragea D."/>
            <person name="Park Y."/>
            <person name="Beeman R.W."/>
            <person name="Lorenzen M.D."/>
            <person name="Butcher S."/>
            <person name="Manak J.R."/>
            <person name="Brown S.J."/>
        </authorList>
    </citation>
    <scope>GENOME REANNOTATION</scope>
    <source>
        <strain evidence="11 12">Georgia GA2</strain>
    </source>
</reference>
<feature type="compositionally biased region" description="Low complexity" evidence="8">
    <location>
        <begin position="197"/>
        <end position="235"/>
    </location>
</feature>
<dbReference type="EMBL" id="AJ223627">
    <property type="protein sequence ID" value="CAA11500.1"/>
    <property type="molecule type" value="mRNA"/>
</dbReference>
<keyword evidence="12" id="KW-1185">Reference proteome</keyword>
<reference evidence="11" key="5">
    <citation type="submission" date="2014-11" db="EMBL/GenBank/DDBJ databases">
        <title>Tools and pipelines for BioNano data: molecule assembly pipeline and FASTA super scaffolding tool.</title>
        <authorList>
            <person name="Shelton J.M."/>
            <person name="Herndon N."/>
            <person name="Coleman C."/>
            <person name="Lu N."/>
            <person name="Brown S.J."/>
        </authorList>
    </citation>
    <scope>NUCLEOTIDE SEQUENCE</scope>
    <source>
        <strain evidence="11">Georgia GA2</strain>
    </source>
</reference>
<accession>O46169</accession>
<keyword evidence="2" id="KW-0217">Developmental protein</keyword>
<evidence type="ECO:0000256" key="8">
    <source>
        <dbReference type="SAM" id="MobiDB-lite"/>
    </source>
</evidence>
<feature type="region of interest" description="Disordered" evidence="8">
    <location>
        <begin position="184"/>
        <end position="247"/>
    </location>
</feature>
<dbReference type="STRING" id="7070.O46169"/>
<feature type="domain" description="Homeobox" evidence="9">
    <location>
        <begin position="125"/>
        <end position="185"/>
    </location>
</feature>
<dbReference type="Pfam" id="PF00046">
    <property type="entry name" value="Homeodomain"/>
    <property type="match status" value="1"/>
</dbReference>
<evidence type="ECO:0000256" key="2">
    <source>
        <dbReference type="ARBA" id="ARBA00022473"/>
    </source>
</evidence>
<dbReference type="Gene3D" id="1.10.10.60">
    <property type="entry name" value="Homeodomain-like"/>
    <property type="match status" value="1"/>
</dbReference>
<dbReference type="InterPro" id="IPR009057">
    <property type="entry name" value="Homeodomain-like_sf"/>
</dbReference>
<evidence type="ECO:0000256" key="1">
    <source>
        <dbReference type="ARBA" id="ARBA00004123"/>
    </source>
</evidence>
<dbReference type="CTD" id="116180386"/>
<dbReference type="OrthoDB" id="6159439at2759"/>
<dbReference type="RefSeq" id="XP_008190689.1">
    <property type="nucleotide sequence ID" value="XM_008192467.2"/>
</dbReference>